<gene>
    <name evidence="3" type="ORF">LHJ74_09135</name>
</gene>
<organism evidence="3 4">
    <name type="scientific">Streptomyces gossypii</name>
    <dbReference type="NCBI Taxonomy" id="2883101"/>
    <lineage>
        <taxon>Bacteria</taxon>
        <taxon>Bacillati</taxon>
        <taxon>Actinomycetota</taxon>
        <taxon>Actinomycetes</taxon>
        <taxon>Kitasatosporales</taxon>
        <taxon>Streptomycetaceae</taxon>
        <taxon>Streptomyces</taxon>
    </lineage>
</organism>
<evidence type="ECO:0000313" key="4">
    <source>
        <dbReference type="Proteomes" id="UP001156389"/>
    </source>
</evidence>
<proteinExistence type="predicted"/>
<dbReference type="PANTHER" id="PTHR33164">
    <property type="entry name" value="TRANSCRIPTIONAL REGULATOR, MARR FAMILY"/>
    <property type="match status" value="1"/>
</dbReference>
<dbReference type="SUPFAM" id="SSF46785">
    <property type="entry name" value="Winged helix' DNA-binding domain"/>
    <property type="match status" value="1"/>
</dbReference>
<protein>
    <submittedName>
        <fullName evidence="3">MarR family transcriptional regulator</fullName>
    </submittedName>
</protein>
<dbReference type="InterPro" id="IPR000835">
    <property type="entry name" value="HTH_MarR-typ"/>
</dbReference>
<dbReference type="Proteomes" id="UP001156389">
    <property type="component" value="Unassembled WGS sequence"/>
</dbReference>
<dbReference type="InterPro" id="IPR039422">
    <property type="entry name" value="MarR/SlyA-like"/>
</dbReference>
<name>A0ABT2JQT9_9ACTN</name>
<dbReference type="InterPro" id="IPR011991">
    <property type="entry name" value="ArsR-like_HTH"/>
</dbReference>
<accession>A0ABT2JQT9</accession>
<dbReference type="Pfam" id="PF12802">
    <property type="entry name" value="MarR_2"/>
    <property type="match status" value="1"/>
</dbReference>
<feature type="region of interest" description="Disordered" evidence="1">
    <location>
        <begin position="172"/>
        <end position="196"/>
    </location>
</feature>
<sequence length="196" mass="19904">MHEGARTADTNRTANLLGATALAVTDKALAGITGAAAVSTSGAAALVVLSAAPGLSVTELGRRVGLSQSAAARMVDSLEAERLVDRRSGVGRWVSVTATEAGLRTAHEVLAARGAPLAEAVAVLDEQEQAALGALLGKLLTGIYQQVGSAERVCRLCDRGACVRGAVCPVGQAERHAKEKSAREAAAPESEPRESG</sequence>
<dbReference type="InterPro" id="IPR036390">
    <property type="entry name" value="WH_DNA-bd_sf"/>
</dbReference>
<dbReference type="CDD" id="cd00090">
    <property type="entry name" value="HTH_ARSR"/>
    <property type="match status" value="1"/>
</dbReference>
<evidence type="ECO:0000259" key="2">
    <source>
        <dbReference type="SMART" id="SM00347"/>
    </source>
</evidence>
<feature type="compositionally biased region" description="Basic and acidic residues" evidence="1">
    <location>
        <begin position="173"/>
        <end position="183"/>
    </location>
</feature>
<keyword evidence="4" id="KW-1185">Reference proteome</keyword>
<comment type="caution">
    <text evidence="3">The sequence shown here is derived from an EMBL/GenBank/DDBJ whole genome shotgun (WGS) entry which is preliminary data.</text>
</comment>
<dbReference type="Gene3D" id="1.10.10.10">
    <property type="entry name" value="Winged helix-like DNA-binding domain superfamily/Winged helix DNA-binding domain"/>
    <property type="match status" value="1"/>
</dbReference>
<dbReference type="InterPro" id="IPR036388">
    <property type="entry name" value="WH-like_DNA-bd_sf"/>
</dbReference>
<dbReference type="EMBL" id="JAJAGO010000003">
    <property type="protein sequence ID" value="MCT2590073.1"/>
    <property type="molecule type" value="Genomic_DNA"/>
</dbReference>
<dbReference type="PANTHER" id="PTHR33164:SF43">
    <property type="entry name" value="HTH-TYPE TRANSCRIPTIONAL REPRESSOR YETL"/>
    <property type="match status" value="1"/>
</dbReference>
<reference evidence="3 4" key="1">
    <citation type="submission" date="2021-10" db="EMBL/GenBank/DDBJ databases">
        <title>Streptomyces gossypii sp. nov., isolated from soil collected from cotton field.</title>
        <authorList>
            <person name="Ge X."/>
            <person name="Chen X."/>
            <person name="Liu W."/>
        </authorList>
    </citation>
    <scope>NUCLEOTIDE SEQUENCE [LARGE SCALE GENOMIC DNA]</scope>
    <source>
        <strain evidence="3 4">N2-109</strain>
    </source>
</reference>
<dbReference type="RefSeq" id="WP_260217346.1">
    <property type="nucleotide sequence ID" value="NZ_JAJAGO010000003.1"/>
</dbReference>
<dbReference type="SMART" id="SM00347">
    <property type="entry name" value="HTH_MARR"/>
    <property type="match status" value="1"/>
</dbReference>
<evidence type="ECO:0000313" key="3">
    <source>
        <dbReference type="EMBL" id="MCT2590073.1"/>
    </source>
</evidence>
<evidence type="ECO:0000256" key="1">
    <source>
        <dbReference type="SAM" id="MobiDB-lite"/>
    </source>
</evidence>
<feature type="domain" description="HTH marR-type" evidence="2">
    <location>
        <begin position="31"/>
        <end position="129"/>
    </location>
</feature>
<dbReference type="PRINTS" id="PR00598">
    <property type="entry name" value="HTHMARR"/>
</dbReference>